<dbReference type="SMART" id="SM00368">
    <property type="entry name" value="LRR_RI"/>
    <property type="match status" value="3"/>
</dbReference>
<reference evidence="5" key="1">
    <citation type="journal article" date="2013" name="Nature">
        <title>Pan genome of the phytoplankton Emiliania underpins its global distribution.</title>
        <authorList>
            <person name="Read B.A."/>
            <person name="Kegel J."/>
            <person name="Klute M.J."/>
            <person name="Kuo A."/>
            <person name="Lefebvre S.C."/>
            <person name="Maumus F."/>
            <person name="Mayer C."/>
            <person name="Miller J."/>
            <person name="Monier A."/>
            <person name="Salamov A."/>
            <person name="Young J."/>
            <person name="Aguilar M."/>
            <person name="Claverie J.M."/>
            <person name="Frickenhaus S."/>
            <person name="Gonzalez K."/>
            <person name="Herman E.K."/>
            <person name="Lin Y.C."/>
            <person name="Napier J."/>
            <person name="Ogata H."/>
            <person name="Sarno A.F."/>
            <person name="Shmutz J."/>
            <person name="Schroeder D."/>
            <person name="de Vargas C."/>
            <person name="Verret F."/>
            <person name="von Dassow P."/>
            <person name="Valentin K."/>
            <person name="Van de Peer Y."/>
            <person name="Wheeler G."/>
            <person name="Dacks J.B."/>
            <person name="Delwiche C.F."/>
            <person name="Dyhrman S.T."/>
            <person name="Glockner G."/>
            <person name="John U."/>
            <person name="Richards T."/>
            <person name="Worden A.Z."/>
            <person name="Zhang X."/>
            <person name="Grigoriev I.V."/>
            <person name="Allen A.E."/>
            <person name="Bidle K."/>
            <person name="Borodovsky M."/>
            <person name="Bowler C."/>
            <person name="Brownlee C."/>
            <person name="Cock J.M."/>
            <person name="Elias M."/>
            <person name="Gladyshev V.N."/>
            <person name="Groth M."/>
            <person name="Guda C."/>
            <person name="Hadaegh A."/>
            <person name="Iglesias-Rodriguez M.D."/>
            <person name="Jenkins J."/>
            <person name="Jones B.M."/>
            <person name="Lawson T."/>
            <person name="Leese F."/>
            <person name="Lindquist E."/>
            <person name="Lobanov A."/>
            <person name="Lomsadze A."/>
            <person name="Malik S.B."/>
            <person name="Marsh M.E."/>
            <person name="Mackinder L."/>
            <person name="Mock T."/>
            <person name="Mueller-Roeber B."/>
            <person name="Pagarete A."/>
            <person name="Parker M."/>
            <person name="Probert I."/>
            <person name="Quesneville H."/>
            <person name="Raines C."/>
            <person name="Rensing S.A."/>
            <person name="Riano-Pachon D.M."/>
            <person name="Richier S."/>
            <person name="Rokitta S."/>
            <person name="Shiraiwa Y."/>
            <person name="Soanes D.M."/>
            <person name="van der Giezen M."/>
            <person name="Wahlund T.M."/>
            <person name="Williams B."/>
            <person name="Wilson W."/>
            <person name="Wolfe G."/>
            <person name="Wurch L.L."/>
        </authorList>
    </citation>
    <scope>NUCLEOTIDE SEQUENCE</scope>
</reference>
<dbReference type="InterPro" id="IPR001611">
    <property type="entry name" value="Leu-rich_rpt"/>
</dbReference>
<dbReference type="GO" id="GO:0005856">
    <property type="term" value="C:cytoskeleton"/>
    <property type="evidence" value="ECO:0007669"/>
    <property type="project" value="UniProtKB-SubCell"/>
</dbReference>
<evidence type="ECO:0000313" key="4">
    <source>
        <dbReference type="EnsemblProtists" id="EOD36588"/>
    </source>
</evidence>
<keyword evidence="3" id="KW-0206">Cytoskeleton</keyword>
<organism evidence="4 5">
    <name type="scientific">Emiliania huxleyi (strain CCMP1516)</name>
    <dbReference type="NCBI Taxonomy" id="280463"/>
    <lineage>
        <taxon>Eukaryota</taxon>
        <taxon>Haptista</taxon>
        <taxon>Haptophyta</taxon>
        <taxon>Prymnesiophyceae</taxon>
        <taxon>Isochrysidales</taxon>
        <taxon>Noelaerhabdaceae</taxon>
        <taxon>Emiliania</taxon>
    </lineage>
</organism>
<dbReference type="KEGG" id="ehx:EMIHUDRAFT_226075"/>
<dbReference type="Proteomes" id="UP000013827">
    <property type="component" value="Unassembled WGS sequence"/>
</dbReference>
<sequence length="295" mass="29934">MPPANTTLQTMGMDVVNAKYLCLRPTKEAIIARYMLKHGNAASASPAHKAKEAAEMPSLSTFGLTTLLLGGAFSKECVIKDVGRRLPWAPGWSFKLKDCTVLSLSDAGLGDSGVKVLATSLADAPSVLELSLINNGIGDEGCVALADALSSPGSGLATLYLENNAIGDRGAIALGAALERNTALETLGLLGNELTGNGRAALQKAGFAGSGLSLPGAEDEYQRLGSNGPARCSDDSRGVCAAAPSLASRVCRATCGVCDGYGVPPEEARRSAVPVACPAASAPPSGCVSHPHSAD</sequence>
<dbReference type="InterPro" id="IPR032675">
    <property type="entry name" value="LRR_dom_sf"/>
</dbReference>
<name>A0A0D3KLF3_EMIH1</name>
<dbReference type="eggNOG" id="KOG4308">
    <property type="taxonomic scope" value="Eukaryota"/>
</dbReference>
<comment type="subcellular location">
    <subcellularLocation>
        <location evidence="1">Cytoplasm</location>
        <location evidence="1">Cytoskeleton</location>
    </subcellularLocation>
</comment>
<evidence type="ECO:0000256" key="2">
    <source>
        <dbReference type="ARBA" id="ARBA00022490"/>
    </source>
</evidence>
<dbReference type="Gene3D" id="3.80.10.10">
    <property type="entry name" value="Ribonuclease Inhibitor"/>
    <property type="match status" value="1"/>
</dbReference>
<dbReference type="RefSeq" id="XP_005789017.1">
    <property type="nucleotide sequence ID" value="XM_005788960.1"/>
</dbReference>
<accession>A0A0D3KLF3</accession>
<dbReference type="HOGENOM" id="CLU_944717_0_0_1"/>
<keyword evidence="2" id="KW-0963">Cytoplasm</keyword>
<dbReference type="PaxDb" id="2903-EOD36588"/>
<protein>
    <submittedName>
        <fullName evidence="4">Uncharacterized protein</fullName>
    </submittedName>
</protein>
<dbReference type="EnsemblProtists" id="EOD36588">
    <property type="protein sequence ID" value="EOD36588"/>
    <property type="gene ID" value="EMIHUDRAFT_226075"/>
</dbReference>
<proteinExistence type="predicted"/>
<dbReference type="InterPro" id="IPR052410">
    <property type="entry name" value="DRC5"/>
</dbReference>
<dbReference type="PANTHER" id="PTHR24107">
    <property type="entry name" value="YNEIN REGULATORY COMPLEX SUBUNIT 5"/>
    <property type="match status" value="1"/>
</dbReference>
<dbReference type="STRING" id="2903.R1DM38"/>
<dbReference type="PANTHER" id="PTHR24107:SF2">
    <property type="entry name" value="NLR FAMILY CARD DOMAIN CONTAINING 3"/>
    <property type="match status" value="1"/>
</dbReference>
<dbReference type="GeneID" id="17281858"/>
<dbReference type="Pfam" id="PF13516">
    <property type="entry name" value="LRR_6"/>
    <property type="match status" value="3"/>
</dbReference>
<evidence type="ECO:0000256" key="3">
    <source>
        <dbReference type="ARBA" id="ARBA00023212"/>
    </source>
</evidence>
<keyword evidence="5" id="KW-1185">Reference proteome</keyword>
<reference evidence="4" key="2">
    <citation type="submission" date="2024-10" db="UniProtKB">
        <authorList>
            <consortium name="EnsemblProtists"/>
        </authorList>
    </citation>
    <scope>IDENTIFICATION</scope>
</reference>
<evidence type="ECO:0000256" key="1">
    <source>
        <dbReference type="ARBA" id="ARBA00004245"/>
    </source>
</evidence>
<evidence type="ECO:0000313" key="5">
    <source>
        <dbReference type="Proteomes" id="UP000013827"/>
    </source>
</evidence>
<dbReference type="AlphaFoldDB" id="A0A0D3KLF3"/>
<dbReference type="SUPFAM" id="SSF52047">
    <property type="entry name" value="RNI-like"/>
    <property type="match status" value="1"/>
</dbReference>